<organism evidence="2 3">
    <name type="scientific">Testicularia cyperi</name>
    <dbReference type="NCBI Taxonomy" id="1882483"/>
    <lineage>
        <taxon>Eukaryota</taxon>
        <taxon>Fungi</taxon>
        <taxon>Dikarya</taxon>
        <taxon>Basidiomycota</taxon>
        <taxon>Ustilaginomycotina</taxon>
        <taxon>Ustilaginomycetes</taxon>
        <taxon>Ustilaginales</taxon>
        <taxon>Anthracoideaceae</taxon>
        <taxon>Testicularia</taxon>
    </lineage>
</organism>
<keyword evidence="1" id="KW-0472">Membrane</keyword>
<evidence type="ECO:0000256" key="1">
    <source>
        <dbReference type="SAM" id="Phobius"/>
    </source>
</evidence>
<proteinExistence type="predicted"/>
<dbReference type="EMBL" id="KZ819194">
    <property type="protein sequence ID" value="PWY99581.1"/>
    <property type="molecule type" value="Genomic_DNA"/>
</dbReference>
<keyword evidence="1" id="KW-1133">Transmembrane helix</keyword>
<protein>
    <submittedName>
        <fullName evidence="2">Uncharacterized protein</fullName>
    </submittedName>
</protein>
<sequence length="58" mass="6770">MLNVSALLDFTMRSMQLATFFTMYITIYIRIRTFDVCIHRPGRYSCFFSMTSQDGVTA</sequence>
<dbReference type="AlphaFoldDB" id="A0A317XNB8"/>
<accession>A0A317XNB8</accession>
<evidence type="ECO:0000313" key="3">
    <source>
        <dbReference type="Proteomes" id="UP000246740"/>
    </source>
</evidence>
<reference evidence="2 3" key="1">
    <citation type="journal article" date="2018" name="Mol. Biol. Evol.">
        <title>Broad Genomic Sampling Reveals a Smut Pathogenic Ancestry of the Fungal Clade Ustilaginomycotina.</title>
        <authorList>
            <person name="Kijpornyongpan T."/>
            <person name="Mondo S.J."/>
            <person name="Barry K."/>
            <person name="Sandor L."/>
            <person name="Lee J."/>
            <person name="Lipzen A."/>
            <person name="Pangilinan J."/>
            <person name="LaButti K."/>
            <person name="Hainaut M."/>
            <person name="Henrissat B."/>
            <person name="Grigoriev I.V."/>
            <person name="Spatafora J.W."/>
            <person name="Aime M.C."/>
        </authorList>
    </citation>
    <scope>NUCLEOTIDE SEQUENCE [LARGE SCALE GENOMIC DNA]</scope>
    <source>
        <strain evidence="2 3">MCA 3645</strain>
    </source>
</reference>
<keyword evidence="1" id="KW-0812">Transmembrane</keyword>
<gene>
    <name evidence="2" type="ORF">BCV70DRAFT_109820</name>
</gene>
<evidence type="ECO:0000313" key="2">
    <source>
        <dbReference type="EMBL" id="PWY99581.1"/>
    </source>
</evidence>
<keyword evidence="3" id="KW-1185">Reference proteome</keyword>
<name>A0A317XNB8_9BASI</name>
<dbReference type="Proteomes" id="UP000246740">
    <property type="component" value="Unassembled WGS sequence"/>
</dbReference>
<dbReference type="InParanoid" id="A0A317XNB8"/>
<feature type="transmembrane region" description="Helical" evidence="1">
    <location>
        <begin position="12"/>
        <end position="31"/>
    </location>
</feature>